<dbReference type="AlphaFoldDB" id="A0A915KEQ5"/>
<organism evidence="1 2">
    <name type="scientific">Romanomermis culicivorax</name>
    <name type="common">Nematode worm</name>
    <dbReference type="NCBI Taxonomy" id="13658"/>
    <lineage>
        <taxon>Eukaryota</taxon>
        <taxon>Metazoa</taxon>
        <taxon>Ecdysozoa</taxon>
        <taxon>Nematoda</taxon>
        <taxon>Enoplea</taxon>
        <taxon>Dorylaimia</taxon>
        <taxon>Mermithida</taxon>
        <taxon>Mermithoidea</taxon>
        <taxon>Mermithidae</taxon>
        <taxon>Romanomermis</taxon>
    </lineage>
</organism>
<sequence length="215" mass="24173">MKKIVAARSFTENEDKSHLSEFKFSPIAQGSHAGQGHKRTIADVVTTASLIFRCVGFDDLIVVPQMGDGHTILSQCSRFVRTDGARGTQSLNGLQMFDQTIFAGHTFGGQIHGQRNDEKRNAQENCDAGNQMNKVGDFAGYGRFARLQTGSQMGDSTHNGTISRNLKFLINLRYEVEKIGYQKLLQFYRKKSLINSISLMILITQSWLKFFRTNR</sequence>
<reference evidence="2" key="1">
    <citation type="submission" date="2022-11" db="UniProtKB">
        <authorList>
            <consortium name="WormBaseParasite"/>
        </authorList>
    </citation>
    <scope>IDENTIFICATION</scope>
</reference>
<proteinExistence type="predicted"/>
<name>A0A915KEQ5_ROMCU</name>
<accession>A0A915KEQ5</accession>
<protein>
    <submittedName>
        <fullName evidence="2">Uncharacterized protein</fullName>
    </submittedName>
</protein>
<dbReference type="Proteomes" id="UP000887565">
    <property type="component" value="Unplaced"/>
</dbReference>
<keyword evidence="1" id="KW-1185">Reference proteome</keyword>
<evidence type="ECO:0000313" key="2">
    <source>
        <dbReference type="WBParaSite" id="nRc.2.0.1.t36516-RA"/>
    </source>
</evidence>
<dbReference type="WBParaSite" id="nRc.2.0.1.t36516-RA">
    <property type="protein sequence ID" value="nRc.2.0.1.t36516-RA"/>
    <property type="gene ID" value="nRc.2.0.1.g36516"/>
</dbReference>
<evidence type="ECO:0000313" key="1">
    <source>
        <dbReference type="Proteomes" id="UP000887565"/>
    </source>
</evidence>